<keyword evidence="4" id="KW-1185">Reference proteome</keyword>
<dbReference type="AlphaFoldDB" id="A0A1U7EWX7"/>
<dbReference type="GeneID" id="3701632"/>
<dbReference type="Proteomes" id="UP000002698">
    <property type="component" value="Chromosome"/>
</dbReference>
<feature type="compositionally biased region" description="Acidic residues" evidence="1">
    <location>
        <begin position="28"/>
        <end position="49"/>
    </location>
</feature>
<feature type="region of interest" description="Disordered" evidence="1">
    <location>
        <begin position="234"/>
        <end position="298"/>
    </location>
</feature>
<dbReference type="KEGG" id="nph:NP_3028A"/>
<feature type="domain" description="DUF7350" evidence="2">
    <location>
        <begin position="291"/>
        <end position="403"/>
    </location>
</feature>
<feature type="region of interest" description="Disordered" evidence="1">
    <location>
        <begin position="21"/>
        <end position="65"/>
    </location>
</feature>
<protein>
    <recommendedName>
        <fullName evidence="2">DUF7350 domain-containing protein</fullName>
    </recommendedName>
</protein>
<dbReference type="Pfam" id="PF24041">
    <property type="entry name" value="DUF7350"/>
    <property type="match status" value="1"/>
</dbReference>
<evidence type="ECO:0000313" key="3">
    <source>
        <dbReference type="EMBL" id="CAI49605.1"/>
    </source>
</evidence>
<gene>
    <name evidence="3" type="ordered locus">NP_3028A</name>
</gene>
<proteinExistence type="predicted"/>
<dbReference type="InterPro" id="IPR006311">
    <property type="entry name" value="TAT_signal"/>
</dbReference>
<dbReference type="OrthoDB" id="156174at2157"/>
<dbReference type="HOGENOM" id="CLU_043006_0_0_2"/>
<dbReference type="PROSITE" id="PS51257">
    <property type="entry name" value="PROKAR_LIPOPROTEIN"/>
    <property type="match status" value="1"/>
</dbReference>
<dbReference type="STRING" id="348780.NP_3028A"/>
<dbReference type="PROSITE" id="PS51318">
    <property type="entry name" value="TAT"/>
    <property type="match status" value="1"/>
</dbReference>
<sequence>MTRYTRRRLLGSSALAALGAFAGCTAEQPDDPEEDSPEEPDDGEPEDQPDAVPNIPQVDDPPNAVYKPTHREAMRHLPAVEAGDYRLSPMVTYPHSFWLITGEESEEVIPEQARGVHLMVTLWDAETGRVLPTDAGAEMRVLRDGNIVDQRAPWPMISQTMGFHFGDNVPLPADDTYTVEVDINPIQARRTGDFDGRFEEPATMSFEFEYDDDFREQVIGGVEYLDQDEWGQRGALAPPMEHGHDDHSDHDSHNDHNDHGSHNGHSDHNDHNGHNSHDGHQMPFSALPEADEYPGVDLGVHESGDARFVVRHLEASRFADDGYLLVSPRTPYNRVPLADMALSTEGPVETTLEQTLDSELGLHYGAAIDRPDSPFELVVESPPQVSRHAGYETAFLDMPSMTVGED</sequence>
<feature type="compositionally biased region" description="Basic and acidic residues" evidence="1">
    <location>
        <begin position="241"/>
        <end position="280"/>
    </location>
</feature>
<accession>A0A1U7EWX7</accession>
<dbReference type="InterPro" id="IPR055774">
    <property type="entry name" value="DUF7350"/>
</dbReference>
<name>A0A1U7EWX7_NATPD</name>
<evidence type="ECO:0000256" key="1">
    <source>
        <dbReference type="SAM" id="MobiDB-lite"/>
    </source>
</evidence>
<dbReference type="RefSeq" id="WP_011323228.1">
    <property type="nucleotide sequence ID" value="NC_007426.1"/>
</dbReference>
<organism evidence="3 4">
    <name type="scientific">Natronomonas pharaonis (strain ATCC 35678 / DSM 2160 / CIP 103997 / JCM 8858 / NBRC 14720 / NCIMB 2260 / Gabara)</name>
    <name type="common">Halobacterium pharaonis</name>
    <dbReference type="NCBI Taxonomy" id="348780"/>
    <lineage>
        <taxon>Archaea</taxon>
        <taxon>Methanobacteriati</taxon>
        <taxon>Methanobacteriota</taxon>
        <taxon>Stenosarchaea group</taxon>
        <taxon>Halobacteria</taxon>
        <taxon>Halobacteriales</taxon>
        <taxon>Natronomonadaceae</taxon>
        <taxon>Natronomonas</taxon>
    </lineage>
</organism>
<evidence type="ECO:0000313" key="4">
    <source>
        <dbReference type="Proteomes" id="UP000002698"/>
    </source>
</evidence>
<dbReference type="InterPro" id="IPR038482">
    <property type="entry name" value="Tp34-type_sf"/>
</dbReference>
<dbReference type="EMBL" id="CR936257">
    <property type="protein sequence ID" value="CAI49605.1"/>
    <property type="molecule type" value="Genomic_DNA"/>
</dbReference>
<dbReference type="eggNOG" id="arCOG04511">
    <property type="taxonomic scope" value="Archaea"/>
</dbReference>
<reference evidence="3 4" key="1">
    <citation type="journal article" date="2005" name="Genome Res.">
        <title>Living with two extremes: conclusions from the genome sequence of Natronomonas pharaonis.</title>
        <authorList>
            <person name="Falb M."/>
            <person name="Pfeiffer F."/>
            <person name="Palm P."/>
            <person name="Rodewald K."/>
            <person name="Hickmann V."/>
            <person name="Tittor J."/>
            <person name="Oesterhelt D."/>
        </authorList>
    </citation>
    <scope>NUCLEOTIDE SEQUENCE [LARGE SCALE GENOMIC DNA]</scope>
    <source>
        <strain evidence="4">ATCC 35678 / DSM 2160 / CIP 103997 / JCM 8858 / NBRC 14720 / NCIMB 2260 / Gabara</strain>
    </source>
</reference>
<evidence type="ECO:0000259" key="2">
    <source>
        <dbReference type="Pfam" id="PF24041"/>
    </source>
</evidence>
<dbReference type="Gene3D" id="2.60.40.2480">
    <property type="entry name" value="Periplasmic metal-binding protein Tp34-type"/>
    <property type="match status" value="1"/>
</dbReference>
<dbReference type="EnsemblBacteria" id="CAI49605">
    <property type="protein sequence ID" value="CAI49605"/>
    <property type="gene ID" value="NP_3028A"/>
</dbReference>